<organism evidence="2 3">
    <name type="scientific">Pontibacillus marinus BH030004 = DSM 16465</name>
    <dbReference type="NCBI Taxonomy" id="1385511"/>
    <lineage>
        <taxon>Bacteria</taxon>
        <taxon>Bacillati</taxon>
        <taxon>Bacillota</taxon>
        <taxon>Bacilli</taxon>
        <taxon>Bacillales</taxon>
        <taxon>Bacillaceae</taxon>
        <taxon>Pontibacillus</taxon>
    </lineage>
</organism>
<evidence type="ECO:0000313" key="2">
    <source>
        <dbReference type="EMBL" id="KGX90036.1"/>
    </source>
</evidence>
<evidence type="ECO:0000313" key="3">
    <source>
        <dbReference type="Proteomes" id="UP000030403"/>
    </source>
</evidence>
<dbReference type="EMBL" id="AVPF01000010">
    <property type="protein sequence ID" value="KGX90036.1"/>
    <property type="molecule type" value="Genomic_DNA"/>
</dbReference>
<gene>
    <name evidence="2" type="ORF">N783_02505</name>
</gene>
<feature type="coiled-coil region" evidence="1">
    <location>
        <begin position="355"/>
        <end position="389"/>
    </location>
</feature>
<dbReference type="OrthoDB" id="6397230at2"/>
<dbReference type="AlphaFoldDB" id="A0A0A5GA58"/>
<sequence length="538" mass="62721">MLIKKVAIGNEHEAFIENRFSDKMNIISSDDNNRGKTILIQGMMYALGNNPVFPSTFNYTNYYYIVEFLHNDIIYKICRNKDLFFIQFNESLIIFENVSELKRYWHKNISSLPIITKNDFKRIVDPELYLQVFFVGQDKKDTSNIANKGLYNKEDFKNMLYSLAGIKNDIVDIDNIKNIRQKISNLKDEKKLLLKQSKILKSQKKPIAYLSSTNDRINFKDSLKKIEKVKGKLTELNKDRNKNINRKFKCEITIKELNSLNRNLESGELVCLECGSNHIGYKATTKQKYSFDISTPEIRKQILESLNNKIQDYQEEVERITLLINKEQSKLKELLSVEEISLESLVAYKDDVLSVSDAENKLNSIEDDLKKLENQKKEASNDIEGVKEEQNNLYYSILSTMNESYNSVDPLGNIEFDNIFTKKTETYSGSEQTIYHLVKVYSLAKILKHDYPIVVDSFRAEDLSTKKEKVILDLFKKLDTQIILTTTLKSEEIGKYDKKEFDFINHIDYSNHSPSKILQSRYVDEFKKLLGGFSINFR</sequence>
<protein>
    <recommendedName>
        <fullName evidence="4">Rad50/SbcC-type AAA domain-containing protein</fullName>
    </recommendedName>
</protein>
<proteinExistence type="predicted"/>
<dbReference type="Proteomes" id="UP000030403">
    <property type="component" value="Unassembled WGS sequence"/>
</dbReference>
<keyword evidence="3" id="KW-1185">Reference proteome</keyword>
<dbReference type="InterPro" id="IPR027417">
    <property type="entry name" value="P-loop_NTPase"/>
</dbReference>
<accession>A0A0A5GA58</accession>
<evidence type="ECO:0008006" key="4">
    <source>
        <dbReference type="Google" id="ProtNLM"/>
    </source>
</evidence>
<evidence type="ECO:0000256" key="1">
    <source>
        <dbReference type="SAM" id="Coils"/>
    </source>
</evidence>
<reference evidence="2 3" key="1">
    <citation type="submission" date="2013-08" db="EMBL/GenBank/DDBJ databases">
        <authorList>
            <person name="Huang J."/>
            <person name="Wang G."/>
        </authorList>
    </citation>
    <scope>NUCLEOTIDE SEQUENCE [LARGE SCALE GENOMIC DNA]</scope>
    <source>
        <strain evidence="2 3">BH030004</strain>
    </source>
</reference>
<dbReference type="STRING" id="1385511.GCA_000425225_02636"/>
<feature type="coiled-coil region" evidence="1">
    <location>
        <begin position="303"/>
        <end position="330"/>
    </location>
</feature>
<comment type="caution">
    <text evidence="2">The sequence shown here is derived from an EMBL/GenBank/DDBJ whole genome shotgun (WGS) entry which is preliminary data.</text>
</comment>
<keyword evidence="1" id="KW-0175">Coiled coil</keyword>
<dbReference type="eggNOG" id="ENOG502Z8TB">
    <property type="taxonomic scope" value="Bacteria"/>
</dbReference>
<feature type="coiled-coil region" evidence="1">
    <location>
        <begin position="176"/>
        <end position="203"/>
    </location>
</feature>
<dbReference type="Gene3D" id="3.40.50.300">
    <property type="entry name" value="P-loop containing nucleotide triphosphate hydrolases"/>
    <property type="match status" value="1"/>
</dbReference>
<name>A0A0A5GA58_9BACI</name>
<dbReference type="RefSeq" id="WP_027446315.1">
    <property type="nucleotide sequence ID" value="NZ_AULJ01000033.1"/>
</dbReference>